<proteinExistence type="predicted"/>
<keyword evidence="3" id="KW-1185">Reference proteome</keyword>
<dbReference type="EMBL" id="SRLO01000039">
    <property type="protein sequence ID" value="TNN82390.1"/>
    <property type="molecule type" value="Genomic_DNA"/>
</dbReference>
<comment type="caution">
    <text evidence="2">The sequence shown here is derived from an EMBL/GenBank/DDBJ whole genome shotgun (WGS) entry which is preliminary data.</text>
</comment>
<name>A0A4Z2IWP8_9TELE</name>
<protein>
    <submittedName>
        <fullName evidence="2">Uncharacterized protein</fullName>
    </submittedName>
</protein>
<evidence type="ECO:0000313" key="2">
    <source>
        <dbReference type="EMBL" id="TNN82390.1"/>
    </source>
</evidence>
<feature type="region of interest" description="Disordered" evidence="1">
    <location>
        <begin position="59"/>
        <end position="82"/>
    </location>
</feature>
<evidence type="ECO:0000256" key="1">
    <source>
        <dbReference type="SAM" id="MobiDB-lite"/>
    </source>
</evidence>
<sequence>MHREGKEREREEAVWIEGAMERERERERLVPGWEELRWGNQLTSRPGSVSCIPGCLKRAGTLSDGHGTAEEEAPLTGIKIKP</sequence>
<dbReference type="AlphaFoldDB" id="A0A4Z2IWP8"/>
<evidence type="ECO:0000313" key="3">
    <source>
        <dbReference type="Proteomes" id="UP000314294"/>
    </source>
</evidence>
<reference evidence="2 3" key="1">
    <citation type="submission" date="2019-03" db="EMBL/GenBank/DDBJ databases">
        <title>First draft genome of Liparis tanakae, snailfish: a comprehensive survey of snailfish specific genes.</title>
        <authorList>
            <person name="Kim W."/>
            <person name="Song I."/>
            <person name="Jeong J.-H."/>
            <person name="Kim D."/>
            <person name="Kim S."/>
            <person name="Ryu S."/>
            <person name="Song J.Y."/>
            <person name="Lee S.K."/>
        </authorList>
    </citation>
    <scope>NUCLEOTIDE SEQUENCE [LARGE SCALE GENOMIC DNA]</scope>
    <source>
        <tissue evidence="2">Muscle</tissue>
    </source>
</reference>
<organism evidence="2 3">
    <name type="scientific">Liparis tanakae</name>
    <name type="common">Tanaka's snailfish</name>
    <dbReference type="NCBI Taxonomy" id="230148"/>
    <lineage>
        <taxon>Eukaryota</taxon>
        <taxon>Metazoa</taxon>
        <taxon>Chordata</taxon>
        <taxon>Craniata</taxon>
        <taxon>Vertebrata</taxon>
        <taxon>Euteleostomi</taxon>
        <taxon>Actinopterygii</taxon>
        <taxon>Neopterygii</taxon>
        <taxon>Teleostei</taxon>
        <taxon>Neoteleostei</taxon>
        <taxon>Acanthomorphata</taxon>
        <taxon>Eupercaria</taxon>
        <taxon>Perciformes</taxon>
        <taxon>Cottioidei</taxon>
        <taxon>Cottales</taxon>
        <taxon>Liparidae</taxon>
        <taxon>Liparis</taxon>
    </lineage>
</organism>
<dbReference type="Proteomes" id="UP000314294">
    <property type="component" value="Unassembled WGS sequence"/>
</dbReference>
<gene>
    <name evidence="2" type="ORF">EYF80_007225</name>
</gene>
<accession>A0A4Z2IWP8</accession>